<keyword evidence="13" id="KW-0802">TPR repeat</keyword>
<dbReference type="SMART" id="SM00028">
    <property type="entry name" value="TPR"/>
    <property type="match status" value="1"/>
</dbReference>
<dbReference type="PANTHER" id="PTHR10869:SF244">
    <property type="entry name" value="PROLYL 4-HYDROXYLASE SUBUNIT ALPHA-2"/>
    <property type="match status" value="1"/>
</dbReference>
<dbReference type="Gene3D" id="6.10.140.1460">
    <property type="match status" value="1"/>
</dbReference>
<evidence type="ECO:0000256" key="14">
    <source>
        <dbReference type="SAM" id="SignalP"/>
    </source>
</evidence>
<proteinExistence type="inferred from homology"/>
<feature type="domain" description="Fe2OG dioxygenase" evidence="15">
    <location>
        <begin position="408"/>
        <end position="513"/>
    </location>
</feature>
<feature type="signal peptide" evidence="14">
    <location>
        <begin position="1"/>
        <end position="19"/>
    </location>
</feature>
<dbReference type="PANTHER" id="PTHR10869">
    <property type="entry name" value="PROLYL 4-HYDROXYLASE ALPHA SUBUNIT"/>
    <property type="match status" value="1"/>
</dbReference>
<dbReference type="RefSeq" id="XP_017020905.1">
    <property type="nucleotide sequence ID" value="XM_017165416.3"/>
</dbReference>
<dbReference type="InterPro" id="IPR005123">
    <property type="entry name" value="Oxoglu/Fe-dep_dioxygenase_dom"/>
</dbReference>
<evidence type="ECO:0000256" key="13">
    <source>
        <dbReference type="PROSITE-ProRule" id="PRU00339"/>
    </source>
</evidence>
<dbReference type="Pfam" id="PF13640">
    <property type="entry name" value="2OG-FeII_Oxy_3"/>
    <property type="match status" value="1"/>
</dbReference>
<evidence type="ECO:0000256" key="2">
    <source>
        <dbReference type="ARBA" id="ARBA00002035"/>
    </source>
</evidence>
<evidence type="ECO:0000256" key="10">
    <source>
        <dbReference type="ARBA" id="ARBA00023002"/>
    </source>
</evidence>
<dbReference type="Pfam" id="PF08336">
    <property type="entry name" value="P4Ha_N"/>
    <property type="match status" value="1"/>
</dbReference>
<dbReference type="AlphaFoldDB" id="A0A6P4HYR9"/>
<dbReference type="Gene3D" id="1.25.40.10">
    <property type="entry name" value="Tetratricopeptide repeat domain"/>
    <property type="match status" value="1"/>
</dbReference>
<dbReference type="Proteomes" id="UP001652661">
    <property type="component" value="Chromosome 3R"/>
</dbReference>
<keyword evidence="9" id="KW-0223">Dioxygenase</keyword>
<evidence type="ECO:0000259" key="15">
    <source>
        <dbReference type="PROSITE" id="PS51471"/>
    </source>
</evidence>
<evidence type="ECO:0000256" key="4">
    <source>
        <dbReference type="ARBA" id="ARBA00006511"/>
    </source>
</evidence>
<dbReference type="GO" id="GO:0005788">
    <property type="term" value="C:endoplasmic reticulum lumen"/>
    <property type="evidence" value="ECO:0007669"/>
    <property type="project" value="UniProtKB-SubCell"/>
</dbReference>
<dbReference type="PROSITE" id="PS50005">
    <property type="entry name" value="TPR"/>
    <property type="match status" value="1"/>
</dbReference>
<dbReference type="OrthoDB" id="420380at2759"/>
<evidence type="ECO:0000256" key="7">
    <source>
        <dbReference type="ARBA" id="ARBA00022824"/>
    </source>
</evidence>
<keyword evidence="10" id="KW-0560">Oxidoreductase</keyword>
<dbReference type="GO" id="GO:0005506">
    <property type="term" value="F:iron ion binding"/>
    <property type="evidence" value="ECO:0007669"/>
    <property type="project" value="InterPro"/>
</dbReference>
<dbReference type="GO" id="GO:0031418">
    <property type="term" value="F:L-ascorbic acid binding"/>
    <property type="evidence" value="ECO:0007669"/>
    <property type="project" value="UniProtKB-KW"/>
</dbReference>
<protein>
    <recommendedName>
        <fullName evidence="5">procollagen-proline 4-dioxygenase</fullName>
        <ecNumber evidence="5">1.14.11.2</ecNumber>
    </recommendedName>
</protein>
<evidence type="ECO:0000256" key="12">
    <source>
        <dbReference type="ARBA" id="ARBA00023180"/>
    </source>
</evidence>
<keyword evidence="14" id="KW-0732">Signal</keyword>
<dbReference type="InterPro" id="IPR006620">
    <property type="entry name" value="Pro_4_hyd_alph"/>
</dbReference>
<evidence type="ECO:0000256" key="5">
    <source>
        <dbReference type="ARBA" id="ARBA00012269"/>
    </source>
</evidence>
<evidence type="ECO:0000256" key="1">
    <source>
        <dbReference type="ARBA" id="ARBA00001961"/>
    </source>
</evidence>
<sequence length="526" mass="60396">MNTLLLLFMILFSLSSILGQGFENDTRKRLSWSVANMDELLKLEEELALNLEHYTNELIKKYNTISWGISMMDVRHVFQSEMGPKKFWENPLNSYSLIRHMESDWHMWQLYMEKPVGLEQLAFLESKKPTMPQYHDFYDAAEGLRRTQWTYDLLAQDISQGLLDGVQYNSSLTALDCFDLVQHLINGSRWSIAMQWIEATKLALDRSDPQPAIQMLRGITPALLYKTLAKAQVEQGEVDKALKAYQLALIYSPKDAELRQEFFDLELKSLIMPGNHSVKPEQKDDGEDIKLPFCCSGQCDLPSKLQLYCWWNTQSHPFLRLAPIKTEFLSLDPHVVLLHDVVSAAERTRFQTTSKKDLLPSGTVDIETDTLLNEQDRTSMSLWYDEHPNDTKRLNVLLQDATGLDMEYSESYQVMNYGIGGLFETHMDSLLKNEDRYRGIPDRLATVLFYLSEVPQGGATVFPELNLTVFPQPGSALFWYNTDKKGYQNTQTLHAGCPVIVGSKWVMSKWIDDLGQELRAPCKVSD</sequence>
<evidence type="ECO:0000256" key="3">
    <source>
        <dbReference type="ARBA" id="ARBA00004319"/>
    </source>
</evidence>
<keyword evidence="12" id="KW-0325">Glycoprotein</keyword>
<evidence type="ECO:0000256" key="11">
    <source>
        <dbReference type="ARBA" id="ARBA00023004"/>
    </source>
</evidence>
<evidence type="ECO:0000256" key="8">
    <source>
        <dbReference type="ARBA" id="ARBA00022896"/>
    </source>
</evidence>
<keyword evidence="6" id="KW-0479">Metal-binding</keyword>
<evidence type="ECO:0000313" key="17">
    <source>
        <dbReference type="RefSeq" id="XP_017020905.1"/>
    </source>
</evidence>
<dbReference type="GO" id="GO:0004656">
    <property type="term" value="F:procollagen-proline 4-dioxygenase activity"/>
    <property type="evidence" value="ECO:0007669"/>
    <property type="project" value="UniProtKB-EC"/>
</dbReference>
<dbReference type="InterPro" id="IPR045054">
    <property type="entry name" value="P4HA-like"/>
</dbReference>
<evidence type="ECO:0000256" key="9">
    <source>
        <dbReference type="ARBA" id="ARBA00022964"/>
    </source>
</evidence>
<dbReference type="Gene3D" id="2.60.120.620">
    <property type="entry name" value="q2cbj1_9rhob like domain"/>
    <property type="match status" value="1"/>
</dbReference>
<keyword evidence="16" id="KW-1185">Reference proteome</keyword>
<dbReference type="InterPro" id="IPR013547">
    <property type="entry name" value="P4H_N"/>
</dbReference>
<evidence type="ECO:0000313" key="16">
    <source>
        <dbReference type="Proteomes" id="UP001652661"/>
    </source>
</evidence>
<comment type="subcellular location">
    <subcellularLocation>
        <location evidence="3">Endoplasmic reticulum lumen</location>
    </subcellularLocation>
</comment>
<dbReference type="InterPro" id="IPR044862">
    <property type="entry name" value="Pro_4_hyd_alph_FE2OG_OXY"/>
</dbReference>
<comment type="similarity">
    <text evidence="4">Belongs to the P4HA family.</text>
</comment>
<comment type="function">
    <text evidence="2">Catalyzes the post-translational formation of 4-hydroxyproline in -Xaa-Pro-Gly- sequences in collagens and other proteins.</text>
</comment>
<gene>
    <name evidence="17" type="primary">LOC108073687</name>
</gene>
<dbReference type="FunFam" id="2.60.120.620:FF:000011">
    <property type="entry name" value="Prolyl alpha subunit"/>
    <property type="match status" value="1"/>
</dbReference>
<dbReference type="SMART" id="SM00702">
    <property type="entry name" value="P4Hc"/>
    <property type="match status" value="1"/>
</dbReference>
<feature type="chain" id="PRO_5028159592" description="procollagen-proline 4-dioxygenase" evidence="14">
    <location>
        <begin position="20"/>
        <end position="526"/>
    </location>
</feature>
<name>A0A6P4HYR9_DROKI</name>
<keyword evidence="8" id="KW-0847">Vitamin C</keyword>
<keyword evidence="7" id="KW-0256">Endoplasmic reticulum</keyword>
<comment type="cofactor">
    <cofactor evidence="1">
        <name>L-ascorbate</name>
        <dbReference type="ChEBI" id="CHEBI:38290"/>
    </cofactor>
</comment>
<reference evidence="17" key="1">
    <citation type="submission" date="2025-08" db="UniProtKB">
        <authorList>
            <consortium name="RefSeq"/>
        </authorList>
    </citation>
    <scope>IDENTIFICATION</scope>
    <source>
        <strain evidence="17">14028-0561.14</strain>
        <tissue evidence="17">Whole fly</tissue>
    </source>
</reference>
<dbReference type="InterPro" id="IPR019734">
    <property type="entry name" value="TPR_rpt"/>
</dbReference>
<feature type="repeat" description="TPR" evidence="13">
    <location>
        <begin position="222"/>
        <end position="255"/>
    </location>
</feature>
<dbReference type="GeneID" id="108073687"/>
<dbReference type="PROSITE" id="PS51471">
    <property type="entry name" value="FE2OG_OXY"/>
    <property type="match status" value="1"/>
</dbReference>
<dbReference type="InterPro" id="IPR011990">
    <property type="entry name" value="TPR-like_helical_dom_sf"/>
</dbReference>
<organism evidence="16 17">
    <name type="scientific">Drosophila kikkawai</name>
    <name type="common">Fruit fly</name>
    <dbReference type="NCBI Taxonomy" id="30033"/>
    <lineage>
        <taxon>Eukaryota</taxon>
        <taxon>Metazoa</taxon>
        <taxon>Ecdysozoa</taxon>
        <taxon>Arthropoda</taxon>
        <taxon>Hexapoda</taxon>
        <taxon>Insecta</taxon>
        <taxon>Pterygota</taxon>
        <taxon>Neoptera</taxon>
        <taxon>Endopterygota</taxon>
        <taxon>Diptera</taxon>
        <taxon>Brachycera</taxon>
        <taxon>Muscomorpha</taxon>
        <taxon>Ephydroidea</taxon>
        <taxon>Drosophilidae</taxon>
        <taxon>Drosophila</taxon>
        <taxon>Sophophora</taxon>
    </lineage>
</organism>
<accession>A0A6P4HYR9</accession>
<evidence type="ECO:0000256" key="6">
    <source>
        <dbReference type="ARBA" id="ARBA00022723"/>
    </source>
</evidence>
<dbReference type="EC" id="1.14.11.2" evidence="5"/>
<keyword evidence="11" id="KW-0408">Iron</keyword>